<dbReference type="GO" id="GO:0046982">
    <property type="term" value="F:protein heterodimerization activity"/>
    <property type="evidence" value="ECO:0007669"/>
    <property type="project" value="InterPro"/>
</dbReference>
<feature type="region of interest" description="Disordered" evidence="1">
    <location>
        <begin position="610"/>
        <end position="758"/>
    </location>
</feature>
<feature type="compositionally biased region" description="Low complexity" evidence="1">
    <location>
        <begin position="1118"/>
        <end position="1138"/>
    </location>
</feature>
<dbReference type="InterPro" id="IPR009072">
    <property type="entry name" value="Histone-fold"/>
</dbReference>
<protein>
    <submittedName>
        <fullName evidence="2">Uncharacterized protein</fullName>
    </submittedName>
</protein>
<feature type="compositionally biased region" description="Low complexity" evidence="1">
    <location>
        <begin position="881"/>
        <end position="896"/>
    </location>
</feature>
<dbReference type="OrthoDB" id="5382203at2759"/>
<feature type="compositionally biased region" description="Low complexity" evidence="1">
    <location>
        <begin position="905"/>
        <end position="922"/>
    </location>
</feature>
<reference evidence="2" key="1">
    <citation type="journal article" date="2020" name="Stud. Mycol.">
        <title>101 Dothideomycetes genomes: a test case for predicting lifestyles and emergence of pathogens.</title>
        <authorList>
            <person name="Haridas S."/>
            <person name="Albert R."/>
            <person name="Binder M."/>
            <person name="Bloem J."/>
            <person name="Labutti K."/>
            <person name="Salamov A."/>
            <person name="Andreopoulos B."/>
            <person name="Baker S."/>
            <person name="Barry K."/>
            <person name="Bills G."/>
            <person name="Bluhm B."/>
            <person name="Cannon C."/>
            <person name="Castanera R."/>
            <person name="Culley D."/>
            <person name="Daum C."/>
            <person name="Ezra D."/>
            <person name="Gonzalez J."/>
            <person name="Henrissat B."/>
            <person name="Kuo A."/>
            <person name="Liang C."/>
            <person name="Lipzen A."/>
            <person name="Lutzoni F."/>
            <person name="Magnuson J."/>
            <person name="Mondo S."/>
            <person name="Nolan M."/>
            <person name="Ohm R."/>
            <person name="Pangilinan J."/>
            <person name="Park H.-J."/>
            <person name="Ramirez L."/>
            <person name="Alfaro M."/>
            <person name="Sun H."/>
            <person name="Tritt A."/>
            <person name="Yoshinaga Y."/>
            <person name="Zwiers L.-H."/>
            <person name="Turgeon B."/>
            <person name="Goodwin S."/>
            <person name="Spatafora J."/>
            <person name="Crous P."/>
            <person name="Grigoriev I."/>
        </authorList>
    </citation>
    <scope>NUCLEOTIDE SEQUENCE</scope>
    <source>
        <strain evidence="2">CBS 115976</strain>
    </source>
</reference>
<dbReference type="Gene3D" id="1.10.20.10">
    <property type="entry name" value="Histone, subunit A"/>
    <property type="match status" value="1"/>
</dbReference>
<evidence type="ECO:0000313" key="3">
    <source>
        <dbReference type="Proteomes" id="UP000799302"/>
    </source>
</evidence>
<feature type="region of interest" description="Disordered" evidence="1">
    <location>
        <begin position="1194"/>
        <end position="1463"/>
    </location>
</feature>
<feature type="compositionally biased region" description="Basic and acidic residues" evidence="1">
    <location>
        <begin position="563"/>
        <end position="582"/>
    </location>
</feature>
<feature type="region of interest" description="Disordered" evidence="1">
    <location>
        <begin position="285"/>
        <end position="319"/>
    </location>
</feature>
<evidence type="ECO:0000313" key="2">
    <source>
        <dbReference type="EMBL" id="KAF2674188.1"/>
    </source>
</evidence>
<feature type="compositionally biased region" description="Polar residues" evidence="1">
    <location>
        <begin position="292"/>
        <end position="304"/>
    </location>
</feature>
<feature type="region of interest" description="Disordered" evidence="1">
    <location>
        <begin position="1491"/>
        <end position="1553"/>
    </location>
</feature>
<feature type="region of interest" description="Disordered" evidence="1">
    <location>
        <begin position="529"/>
        <end position="583"/>
    </location>
</feature>
<feature type="compositionally biased region" description="Polar residues" evidence="1">
    <location>
        <begin position="1271"/>
        <end position="1308"/>
    </location>
</feature>
<dbReference type="Proteomes" id="UP000799302">
    <property type="component" value="Unassembled WGS sequence"/>
</dbReference>
<feature type="compositionally biased region" description="Polar residues" evidence="1">
    <location>
        <begin position="1417"/>
        <end position="1431"/>
    </location>
</feature>
<feature type="compositionally biased region" description="Low complexity" evidence="1">
    <location>
        <begin position="1026"/>
        <end position="1044"/>
    </location>
</feature>
<feature type="compositionally biased region" description="Low complexity" evidence="1">
    <location>
        <begin position="1254"/>
        <end position="1270"/>
    </location>
</feature>
<feature type="compositionally biased region" description="Polar residues" evidence="1">
    <location>
        <begin position="1196"/>
        <end position="1220"/>
    </location>
</feature>
<dbReference type="EMBL" id="MU004230">
    <property type="protein sequence ID" value="KAF2674188.1"/>
    <property type="molecule type" value="Genomic_DNA"/>
</dbReference>
<feature type="compositionally biased region" description="Polar residues" evidence="1">
    <location>
        <begin position="939"/>
        <end position="959"/>
    </location>
</feature>
<proteinExistence type="predicted"/>
<gene>
    <name evidence="2" type="ORF">BT63DRAFT_4288</name>
</gene>
<keyword evidence="3" id="KW-1185">Reference proteome</keyword>
<feature type="region of interest" description="Disordered" evidence="1">
    <location>
        <begin position="881"/>
        <end position="1171"/>
    </location>
</feature>
<feature type="compositionally biased region" description="Polar residues" evidence="1">
    <location>
        <begin position="624"/>
        <end position="633"/>
    </location>
</feature>
<accession>A0A6A6USX1</accession>
<evidence type="ECO:0000256" key="1">
    <source>
        <dbReference type="SAM" id="MobiDB-lite"/>
    </source>
</evidence>
<feature type="compositionally biased region" description="Polar residues" evidence="1">
    <location>
        <begin position="645"/>
        <end position="665"/>
    </location>
</feature>
<organism evidence="2 3">
    <name type="scientific">Microthyrium microscopicum</name>
    <dbReference type="NCBI Taxonomy" id="703497"/>
    <lineage>
        <taxon>Eukaryota</taxon>
        <taxon>Fungi</taxon>
        <taxon>Dikarya</taxon>
        <taxon>Ascomycota</taxon>
        <taxon>Pezizomycotina</taxon>
        <taxon>Dothideomycetes</taxon>
        <taxon>Dothideomycetes incertae sedis</taxon>
        <taxon>Microthyriales</taxon>
        <taxon>Microthyriaceae</taxon>
        <taxon>Microthyrium</taxon>
    </lineage>
</organism>
<name>A0A6A6USX1_9PEZI</name>
<sequence length="1553" mass="166300">MNDFVPASRGSRAPSVSSAGTASTTGVGTFIPKYTPKPEPAYISSSAAADHITHIHHNEQYGLLSPAASPTNDAAIFSDNALQMLNSFLDSLLYNFLAKAKGTKLSLLRPAIIEVLKAKLGREALASADEELEGLVAEGDDDEQDGADKMSSVPEWHLESAFKRMRLRVMVFIRLGDFDDDDEDKFLDDEDAADMHGHDQQILSSPAAVYVASVLEYLAEQSLSLASEAACSRARLRARRVFNESGPVDVPEHENIVVEDNDVEKIALNPGLGRLWRTFRKSQRSLLPPGSPTASHSRRSSVTSPIRVARDARRQSGAGMIREERETPVEIIPDCEPTETEIAANIPLPTNERDAEEIEIPGLAPVIYDEDEESFEDELEQGSLHRPRSVSFTIPGAFVSESPMIESPAESAPQPHFKPLLKRQRSNSVPSTSAVPWDWIPVSVRRALARYAKMDDLELASIIQLPEEDEHELIEAATLTPLPEDTHDVESEVYAAVLANDEVAPTAASSEYGSDTASIQDPTETIIAQTGDKPLNDPSVEPSIDPNTNENGPAIYVAEPVADSEKQVESEPMDEHTVEQKSKKGLVAGAVGATTLAAAAVGAAVAGTIGSSNKEEHKEVAQPGSRSSLSVQTREVFDMDEPDTARQSLDVSQHQLGASRESSADTVVRVDKSAEQSIFKKPDSPVKKQVAFADEPKEKESSPLLSAYAQKKSPTIEQRGFAFQAEPSRVAPLQTSTAKDSSKDAPSALPVDSKVASSNHIASQIAATGIAAAAGAAAIAAVSTTSGFAKTNTSPPISTGKPSPPPDTPTPVKAGTESPVSPLEGTMALHQQKLQEPPRSVPARDGPPKPLTTSNGNYPVNPYAMLYDDIEPDAIGVAKTSNVPIHSSSPSISTESRPWTPNRGATTTTVSNSINANTANNSEQAQRTRNIPSPLRVGNQDQLLAHGNSQFPSTSTPTQKSRDAPKTTAQDSDDYDLDKPINPGTFQSWKTPKESPTLPKFYNQNQTAVAGSEASKPVTTNSSAAQSQHSPKGSQGSQKSQKNYQSEEIKQREFDALLDRKETVKYTLTPEEIRDVGPYSSQKPSLERKAPSPVDTTRKTSITGARSPPLFRRASPTPQQQQQQPVQPVQQVQQVQQQAPSPQRPLKISDIRKSINAISPEPVESSKMRKNGLMAREARVPGGETKDFVDFIRSCAPSSPDQTEPPQLSHRLSGNLSQTAPAGPRSQRSRLNLVPREPDVRTNANDDLVDFIRNGPPQAGANGQAARNAASPRSDQNGSSTNNSLNSRPSVTDSYNSTAPLVNTNKPLPSNPKVLSPPQPQITKTRRRNKDPYAIDSDDEDDLTALPTKGRAGGSGSETIQEFLMSTSPPTQSSRISGGSNGVTNGSPLAVSSSSRNEPLNFRSPVSASSRSRRNTNEPLQRQASGNQLNGAQAPASLSGRGSHPALNSSGFSKKKLEARPAGATRGFGGLGYYYSTNDLADYLRSSGPNANRVNGDATNGGPVAPFNNPNLTAGRLSANPSGRNSPALEGGPALKKTDSTRKRFFGRKAVQT</sequence>
<feature type="region of interest" description="Disordered" evidence="1">
    <location>
        <begin position="786"/>
        <end position="859"/>
    </location>
</feature>
<feature type="region of interest" description="Disordered" evidence="1">
    <location>
        <begin position="1"/>
        <end position="23"/>
    </location>
</feature>
<feature type="compositionally biased region" description="Basic and acidic residues" evidence="1">
    <location>
        <begin position="1045"/>
        <end position="1064"/>
    </location>
</feature>
<feature type="compositionally biased region" description="Polar residues" evidence="1">
    <location>
        <begin position="1357"/>
        <end position="1398"/>
    </location>
</feature>
<feature type="compositionally biased region" description="Basic and acidic residues" evidence="1">
    <location>
        <begin position="668"/>
        <end position="686"/>
    </location>
</feature>